<evidence type="ECO:0000256" key="4">
    <source>
        <dbReference type="ARBA" id="ARBA00023242"/>
    </source>
</evidence>
<dbReference type="AlphaFoldDB" id="A0ABC8RYH0"/>
<dbReference type="PROSITE" id="PS50888">
    <property type="entry name" value="BHLH"/>
    <property type="match status" value="1"/>
</dbReference>
<comment type="subcellular location">
    <subcellularLocation>
        <location evidence="1">Nucleus</location>
    </subcellularLocation>
</comment>
<gene>
    <name evidence="7" type="ORF">ILEXP_LOCUS18133</name>
</gene>
<feature type="domain" description="BHLH" evidence="6">
    <location>
        <begin position="517"/>
        <end position="566"/>
    </location>
</feature>
<dbReference type="Pfam" id="PF14215">
    <property type="entry name" value="bHLH-MYC_N"/>
    <property type="match status" value="1"/>
</dbReference>
<comment type="caution">
    <text evidence="7">The sequence shown here is derived from an EMBL/GenBank/DDBJ whole genome shotgun (WGS) entry which is preliminary data.</text>
</comment>
<evidence type="ECO:0000256" key="3">
    <source>
        <dbReference type="ARBA" id="ARBA00023163"/>
    </source>
</evidence>
<accession>A0ABC8RYH0</accession>
<dbReference type="PANTHER" id="PTHR46196">
    <property type="entry name" value="TRANSCRIPTION FACTOR BHLH155-LIKE ISOFORM X1-RELATED"/>
    <property type="match status" value="1"/>
</dbReference>
<dbReference type="SUPFAM" id="SSF47459">
    <property type="entry name" value="HLH, helix-loop-helix DNA-binding domain"/>
    <property type="match status" value="1"/>
</dbReference>
<name>A0ABC8RYH0_9AQUA</name>
<keyword evidence="2" id="KW-0805">Transcription regulation</keyword>
<proteinExistence type="predicted"/>
<keyword evidence="8" id="KW-1185">Reference proteome</keyword>
<protein>
    <recommendedName>
        <fullName evidence="6">BHLH domain-containing protein</fullName>
    </recommendedName>
</protein>
<dbReference type="Proteomes" id="UP001642360">
    <property type="component" value="Unassembled WGS sequence"/>
</dbReference>
<evidence type="ECO:0000256" key="1">
    <source>
        <dbReference type="ARBA" id="ARBA00004123"/>
    </source>
</evidence>
<evidence type="ECO:0000313" key="8">
    <source>
        <dbReference type="Proteomes" id="UP001642360"/>
    </source>
</evidence>
<organism evidence="7 8">
    <name type="scientific">Ilex paraguariensis</name>
    <name type="common">yerba mate</name>
    <dbReference type="NCBI Taxonomy" id="185542"/>
    <lineage>
        <taxon>Eukaryota</taxon>
        <taxon>Viridiplantae</taxon>
        <taxon>Streptophyta</taxon>
        <taxon>Embryophyta</taxon>
        <taxon>Tracheophyta</taxon>
        <taxon>Spermatophyta</taxon>
        <taxon>Magnoliopsida</taxon>
        <taxon>eudicotyledons</taxon>
        <taxon>Gunneridae</taxon>
        <taxon>Pentapetalae</taxon>
        <taxon>asterids</taxon>
        <taxon>campanulids</taxon>
        <taxon>Aquifoliales</taxon>
        <taxon>Aquifoliaceae</taxon>
        <taxon>Ilex</taxon>
    </lineage>
</organism>
<dbReference type="InterPro" id="IPR036638">
    <property type="entry name" value="HLH_DNA-bd_sf"/>
</dbReference>
<evidence type="ECO:0000256" key="5">
    <source>
        <dbReference type="SAM" id="MobiDB-lite"/>
    </source>
</evidence>
<reference evidence="7 8" key="1">
    <citation type="submission" date="2024-02" db="EMBL/GenBank/DDBJ databases">
        <authorList>
            <person name="Vignale AGUSTIN F."/>
            <person name="Sosa J E."/>
            <person name="Modenutti C."/>
        </authorList>
    </citation>
    <scope>NUCLEOTIDE SEQUENCE [LARGE SCALE GENOMIC DNA]</scope>
</reference>
<dbReference type="Pfam" id="PF23176">
    <property type="entry name" value="bHLH_LHW"/>
    <property type="match status" value="1"/>
</dbReference>
<evidence type="ECO:0000313" key="7">
    <source>
        <dbReference type="EMBL" id="CAK9150020.1"/>
    </source>
</evidence>
<dbReference type="InterPro" id="IPR043561">
    <property type="entry name" value="LHW-like"/>
</dbReference>
<feature type="region of interest" description="Disordered" evidence="5">
    <location>
        <begin position="484"/>
        <end position="526"/>
    </location>
</feature>
<sequence>MGSPLHQALRSLCSNTEWKYSIFWKLKHRARMMLTWEDAYYDNHGQHDPSENKWFSEMVGNFHDGHYSHDPLGLAVAMMTYHVYSLGEGIVGQVAVTGKHLWILADKHATDSTLASEHCDGWQSQFSAGIRTIAVVAVGPHGVVQLGSLNKIGEDLKLVTHVREIFSELQDSLLGHIPCAVQYSVESSSCLSQSDIPTRSSGSAIFHDCTIKDRKCIWLSKFPSPGKHGDHCFVVPRPEEYPKRTLEMINTHGGLEHSMSGFGESVTLPQSTSEIFDLEWQNVEQTKLATDGKCEGEIRGFRDQRVGLEDLLDHKQNGMFCESESLNMGIQKELEKNWEFQTYINFVETPNTSFRFSAGCELYEALGPAYLKQSTYCDLGHLADNTNTETTVEMPEGMDGSSLLTSNCGSEHLLEAVVANVCPSNSYAKSEKSCCKDVHSLLTAESEPPPSDVRTTGSVGYSFDRSSIVEEDTSHCLNSSGACGVGSSKGYSSSSPSRFSEQLERPQEPGKMNKKRARTGENCRPRPRDRQLIQDRIKELRELVPNGSKCSIDSLLERTIKHMLFMQSMTKHAEKLNKCTKSKLLDKETGIRASSSNGQGSSWAVEVGSPLKVCPIMVENIYTNGLMLIEMLCEECSHFLEITEAIKSLGLTILRGVTEAYGEKTWMCFVIEDQNNKSMHRMDVLWSLIQILQSGNKI</sequence>
<dbReference type="InterPro" id="IPR025610">
    <property type="entry name" value="MYC/MYB_N"/>
</dbReference>
<feature type="compositionally biased region" description="Low complexity" evidence="5">
    <location>
        <begin position="488"/>
        <end position="500"/>
    </location>
</feature>
<dbReference type="PANTHER" id="PTHR46196:SF1">
    <property type="entry name" value="TRANSCRIPTION FACTOR EMB1444-RELATED"/>
    <property type="match status" value="1"/>
</dbReference>
<dbReference type="InterPro" id="IPR011598">
    <property type="entry name" value="bHLH_dom"/>
</dbReference>
<evidence type="ECO:0000256" key="2">
    <source>
        <dbReference type="ARBA" id="ARBA00023015"/>
    </source>
</evidence>
<keyword evidence="4" id="KW-0539">Nucleus</keyword>
<dbReference type="EMBL" id="CAUOFW020001970">
    <property type="protein sequence ID" value="CAK9150020.1"/>
    <property type="molecule type" value="Genomic_DNA"/>
</dbReference>
<evidence type="ECO:0000259" key="6">
    <source>
        <dbReference type="PROSITE" id="PS50888"/>
    </source>
</evidence>
<dbReference type="GO" id="GO:0005634">
    <property type="term" value="C:nucleus"/>
    <property type="evidence" value="ECO:0007669"/>
    <property type="project" value="UniProtKB-SubCell"/>
</dbReference>
<keyword evidence="3" id="KW-0804">Transcription</keyword>